<dbReference type="EMBL" id="CP001650">
    <property type="protein sequence ID" value="ADF54009.1"/>
    <property type="molecule type" value="Genomic_DNA"/>
</dbReference>
<evidence type="ECO:0000259" key="2">
    <source>
        <dbReference type="Pfam" id="PF08447"/>
    </source>
</evidence>
<gene>
    <name evidence="3" type="ordered locus">ZPR_3699</name>
</gene>
<dbReference type="PANTHER" id="PTHR43102">
    <property type="entry name" value="SLR1143 PROTEIN"/>
    <property type="match status" value="1"/>
</dbReference>
<dbReference type="AlphaFoldDB" id="D5BL83"/>
<dbReference type="Proteomes" id="UP000001654">
    <property type="component" value="Chromosome"/>
</dbReference>
<dbReference type="KEGG" id="zpr:ZPR_3699"/>
<keyword evidence="4" id="KW-1185">Reference proteome</keyword>
<dbReference type="InterPro" id="IPR029016">
    <property type="entry name" value="GAF-like_dom_sf"/>
</dbReference>
<sequence>MVYSKMEEELLRQEVLSSFKFKDKTSEKILDELTQMAAAICDTPISLISFVGLEKQCFKSKIGLNIAETPIEDSFCKYAIKQPDEIFIVKNPLQDIRFKNNPLVVGYPNLRFYAGAPLTTAGGITLGTLCVIDTKDRDLTNLQIKALKILAKQTINYLEHKKEHIQQNNLLKNSISKFNKLSNHSLDALFQLEVNEDKRIHFTYINETIKDLLPHLDTEDFKTHPFKALNFIHQEDRMMVENTFIDAVRHKKDWDITYRILNPDGTISWHQSRAFPDNFPGRKIVWYGSFRDVTDKKNYLELIEKIIFDISHIMRRPIANMLGLINLLEVSDDSDMLNNRKIIKYIKIVSEEIDEEIQGLNENYQKIKTSFKDIY</sequence>
<dbReference type="STRING" id="655815.ZPR_3699"/>
<feature type="domain" description="GAF" evidence="1">
    <location>
        <begin position="27"/>
        <end position="153"/>
    </location>
</feature>
<dbReference type="Pfam" id="PF01590">
    <property type="entry name" value="GAF"/>
    <property type="match status" value="1"/>
</dbReference>
<dbReference type="InterPro" id="IPR013655">
    <property type="entry name" value="PAS_fold_3"/>
</dbReference>
<reference evidence="3 4" key="1">
    <citation type="journal article" date="2010" name="BMC Genomics">
        <title>The complete genome of Zunongwangia profunda SM-A87 reveals its adaptation to the deep-sea environment and ecological role in sedimentary organic nitrogen degradation.</title>
        <authorList>
            <person name="Qin Q.L."/>
            <person name="Zhang X.Y."/>
            <person name="Wang X.M."/>
            <person name="Liu G.M."/>
            <person name="Chen X.L."/>
            <person name="Xie B.B."/>
            <person name="Dang H.Y."/>
            <person name="Zhou B.C."/>
            <person name="Yu J."/>
            <person name="Zhang Y.Z."/>
        </authorList>
    </citation>
    <scope>NUCLEOTIDE SEQUENCE [LARGE SCALE GENOMIC DNA]</scope>
    <source>
        <strain evidence="4">DSM 18752 / CCTCC AB 206139 / SM-A87</strain>
    </source>
</reference>
<dbReference type="Pfam" id="PF08447">
    <property type="entry name" value="PAS_3"/>
    <property type="match status" value="1"/>
</dbReference>
<dbReference type="SUPFAM" id="SSF55781">
    <property type="entry name" value="GAF domain-like"/>
    <property type="match status" value="1"/>
</dbReference>
<dbReference type="OrthoDB" id="9811889at2"/>
<dbReference type="InterPro" id="IPR003018">
    <property type="entry name" value="GAF"/>
</dbReference>
<evidence type="ECO:0000313" key="3">
    <source>
        <dbReference type="EMBL" id="ADF54009.1"/>
    </source>
</evidence>
<evidence type="ECO:0000313" key="4">
    <source>
        <dbReference type="Proteomes" id="UP000001654"/>
    </source>
</evidence>
<accession>D5BL83</accession>
<dbReference type="InterPro" id="IPR035965">
    <property type="entry name" value="PAS-like_dom_sf"/>
</dbReference>
<dbReference type="eggNOG" id="COG2203">
    <property type="taxonomic scope" value="Bacteria"/>
</dbReference>
<protein>
    <submittedName>
        <fullName evidence="3">Protein containing GAF domain</fullName>
    </submittedName>
</protein>
<dbReference type="SUPFAM" id="SSF55785">
    <property type="entry name" value="PYP-like sensor domain (PAS domain)"/>
    <property type="match status" value="1"/>
</dbReference>
<feature type="domain" description="PAS fold-3" evidence="2">
    <location>
        <begin position="217"/>
        <end position="278"/>
    </location>
</feature>
<evidence type="ECO:0000259" key="1">
    <source>
        <dbReference type="Pfam" id="PF01590"/>
    </source>
</evidence>
<proteinExistence type="predicted"/>
<dbReference type="Gene3D" id="3.30.450.20">
    <property type="entry name" value="PAS domain"/>
    <property type="match status" value="1"/>
</dbReference>
<dbReference type="Gene3D" id="3.30.450.40">
    <property type="match status" value="1"/>
</dbReference>
<dbReference type="PANTHER" id="PTHR43102:SF2">
    <property type="entry name" value="GAF DOMAIN-CONTAINING PROTEIN"/>
    <property type="match status" value="1"/>
</dbReference>
<dbReference type="HOGENOM" id="CLU_000445_114_44_10"/>
<organism evidence="3 4">
    <name type="scientific">Zunongwangia profunda (strain DSM 18752 / CCTCC AB 206139 / SM-A87)</name>
    <name type="common">Wangia profunda</name>
    <dbReference type="NCBI Taxonomy" id="655815"/>
    <lineage>
        <taxon>Bacteria</taxon>
        <taxon>Pseudomonadati</taxon>
        <taxon>Bacteroidota</taxon>
        <taxon>Flavobacteriia</taxon>
        <taxon>Flavobacteriales</taxon>
        <taxon>Flavobacteriaceae</taxon>
        <taxon>Zunongwangia</taxon>
    </lineage>
</organism>
<dbReference type="InterPro" id="IPR000014">
    <property type="entry name" value="PAS"/>
</dbReference>
<dbReference type="CDD" id="cd00130">
    <property type="entry name" value="PAS"/>
    <property type="match status" value="1"/>
</dbReference>
<name>D5BL83_ZUNPS</name>